<keyword evidence="1" id="KW-0472">Membrane</keyword>
<dbReference type="InterPro" id="IPR052179">
    <property type="entry name" value="DD-CPase-like"/>
</dbReference>
<dbReference type="PATRIC" id="fig|1617427.3.peg.651"/>
<dbReference type="Proteomes" id="UP000070449">
    <property type="component" value="Unassembled WGS sequence"/>
</dbReference>
<organism evidence="3 4">
    <name type="scientific">candidate division WS6 bacterium OLB21</name>
    <dbReference type="NCBI Taxonomy" id="1617427"/>
    <lineage>
        <taxon>Bacteria</taxon>
        <taxon>Candidatus Dojkabacteria</taxon>
    </lineage>
</organism>
<dbReference type="STRING" id="1617427.UZ20_WS6002000626"/>
<keyword evidence="3" id="KW-0378">Hydrolase</keyword>
<dbReference type="EC" id="3.4.16.4" evidence="3"/>
<evidence type="ECO:0000313" key="4">
    <source>
        <dbReference type="Proteomes" id="UP000070449"/>
    </source>
</evidence>
<dbReference type="GO" id="GO:0006508">
    <property type="term" value="P:proteolysis"/>
    <property type="evidence" value="ECO:0007669"/>
    <property type="project" value="InterPro"/>
</dbReference>
<evidence type="ECO:0000259" key="2">
    <source>
        <dbReference type="Pfam" id="PF02557"/>
    </source>
</evidence>
<dbReference type="InterPro" id="IPR058193">
    <property type="entry name" value="VanY/YodJ_core_dom"/>
</dbReference>
<dbReference type="EMBL" id="JYPD01000019">
    <property type="protein sequence ID" value="KXK09317.1"/>
    <property type="molecule type" value="Genomic_DNA"/>
</dbReference>
<dbReference type="SUPFAM" id="SSF55166">
    <property type="entry name" value="Hedgehog/DD-peptidase"/>
    <property type="match status" value="1"/>
</dbReference>
<dbReference type="InterPro" id="IPR009045">
    <property type="entry name" value="Zn_M74/Hedgehog-like"/>
</dbReference>
<dbReference type="Pfam" id="PF02557">
    <property type="entry name" value="VanY"/>
    <property type="match status" value="1"/>
</dbReference>
<protein>
    <submittedName>
        <fullName evidence="3">D-alanyl-D-alanine carboxypeptidase</fullName>
        <ecNumber evidence="3">3.4.16.4</ecNumber>
    </submittedName>
</protein>
<name>A0A136KIS6_9BACT</name>
<dbReference type="Gene3D" id="3.30.1380.10">
    <property type="match status" value="1"/>
</dbReference>
<sequence length="352" mass="39965">MPKRDIQNLLIVVCLWIISFSAGFILYSLPSPESSQTGTIYNASTVYAAESDNVSEAPNILGIEVPNETFYANASFKLSTDKALVEKETENYSLRLIEENKNQFRYLVTLDNLSEGENKLTLSLTDEVGNINNHQLTVNRMNISTCLQNPDRTVKETVFPFAIEVVVDKYNKLPDNFIPPVLINGSTRGLPVYKNGSAYVTPETFDALVEMIKDIQQQGISVVISSGYRSFSGQTKAHSYWSSLIGDKANYYAALPGFSEHHLGTTVDLLTVENNFTISDAYENTRLGKWLKENAYKYGFTMSYPKDKQHITGYRYEPWHWRYLGKEHAKIIEDLQITPTEYLYSLNRMSCE</sequence>
<dbReference type="AlphaFoldDB" id="A0A136KIS6"/>
<evidence type="ECO:0000313" key="3">
    <source>
        <dbReference type="EMBL" id="KXK09317.1"/>
    </source>
</evidence>
<accession>A0A136KIS6</accession>
<reference evidence="3 4" key="1">
    <citation type="submission" date="2015-02" db="EMBL/GenBank/DDBJ databases">
        <title>Improved understanding of the partial-nitritation anammox process through 23 genomes representing the majority of the microbial community.</title>
        <authorList>
            <person name="Speth D.R."/>
            <person name="In T Zandt M."/>
            <person name="Guerrero Cruz S."/>
            <person name="Jetten M.S."/>
            <person name="Dutilh B.E."/>
        </authorList>
    </citation>
    <scope>NUCLEOTIDE SEQUENCE [LARGE SCALE GENOMIC DNA]</scope>
    <source>
        <strain evidence="3">OLB21</strain>
    </source>
</reference>
<keyword evidence="3" id="KW-0645">Protease</keyword>
<dbReference type="PANTHER" id="PTHR34385">
    <property type="entry name" value="D-ALANYL-D-ALANINE CARBOXYPEPTIDASE"/>
    <property type="match status" value="1"/>
</dbReference>
<feature type="transmembrane region" description="Helical" evidence="1">
    <location>
        <begin position="9"/>
        <end position="29"/>
    </location>
</feature>
<proteinExistence type="predicted"/>
<evidence type="ECO:0000256" key="1">
    <source>
        <dbReference type="SAM" id="Phobius"/>
    </source>
</evidence>
<dbReference type="PANTHER" id="PTHR34385:SF1">
    <property type="entry name" value="PEPTIDOGLYCAN L-ALANYL-D-GLUTAMATE ENDOPEPTIDASE CWLK"/>
    <property type="match status" value="1"/>
</dbReference>
<keyword evidence="1" id="KW-0812">Transmembrane</keyword>
<dbReference type="CDD" id="cd14852">
    <property type="entry name" value="LD-carboxypeptidase"/>
    <property type="match status" value="1"/>
</dbReference>
<feature type="domain" description="D-alanyl-D-alanine carboxypeptidase-like core" evidence="2">
    <location>
        <begin position="199"/>
        <end position="326"/>
    </location>
</feature>
<keyword evidence="3" id="KW-0121">Carboxypeptidase</keyword>
<dbReference type="InterPro" id="IPR003709">
    <property type="entry name" value="VanY-like_core_dom"/>
</dbReference>
<dbReference type="GO" id="GO:0009002">
    <property type="term" value="F:serine-type D-Ala-D-Ala carboxypeptidase activity"/>
    <property type="evidence" value="ECO:0007669"/>
    <property type="project" value="UniProtKB-EC"/>
</dbReference>
<keyword evidence="1" id="KW-1133">Transmembrane helix</keyword>
<comment type="caution">
    <text evidence="3">The sequence shown here is derived from an EMBL/GenBank/DDBJ whole genome shotgun (WGS) entry which is preliminary data.</text>
</comment>
<gene>
    <name evidence="3" type="primary">vanY</name>
    <name evidence="3" type="ORF">UZ20_WS6002000626</name>
</gene>